<gene>
    <name evidence="1" type="ORF">lpari_03653</name>
</gene>
<dbReference type="AlphaFoldDB" id="A0A1E5JLI8"/>
<dbReference type="PATRIC" id="fig|45071.7.peg.3924"/>
<keyword evidence="2" id="KW-1185">Reference proteome</keyword>
<evidence type="ECO:0000313" key="1">
    <source>
        <dbReference type="EMBL" id="OEH45374.1"/>
    </source>
</evidence>
<dbReference type="EMBL" id="LSOG01000098">
    <property type="protein sequence ID" value="OEH45374.1"/>
    <property type="molecule type" value="Genomic_DNA"/>
</dbReference>
<reference evidence="1 2" key="1">
    <citation type="submission" date="2016-02" db="EMBL/GenBank/DDBJ databases">
        <title>Secondary metabolites in Legionella.</title>
        <authorList>
            <person name="Tobias N.J."/>
            <person name="Bode H.B."/>
        </authorList>
    </citation>
    <scope>NUCLEOTIDE SEQUENCE [LARGE SCALE GENOMIC DNA]</scope>
    <source>
        <strain evidence="1 2">DSM 19216</strain>
    </source>
</reference>
<comment type="caution">
    <text evidence="1">The sequence shown here is derived from an EMBL/GenBank/DDBJ whole genome shotgun (WGS) entry which is preliminary data.</text>
</comment>
<organism evidence="1 2">
    <name type="scientific">Legionella parisiensis</name>
    <dbReference type="NCBI Taxonomy" id="45071"/>
    <lineage>
        <taxon>Bacteria</taxon>
        <taxon>Pseudomonadati</taxon>
        <taxon>Pseudomonadota</taxon>
        <taxon>Gammaproteobacteria</taxon>
        <taxon>Legionellales</taxon>
        <taxon>Legionellaceae</taxon>
        <taxon>Legionella</taxon>
    </lineage>
</organism>
<protein>
    <submittedName>
        <fullName evidence="1">Uncharacterized protein</fullName>
    </submittedName>
</protein>
<dbReference type="Proteomes" id="UP000095229">
    <property type="component" value="Unassembled WGS sequence"/>
</dbReference>
<name>A0A1E5JLI8_9GAMM</name>
<accession>A0A1E5JLI8</accession>
<sequence>MSLFNHDIKQTHQLSFVYTVRRLKIVYLVYINKIELLRKTLNTIQTNPNIHSHLKKNLLHQITMPHRSASKNKALFTAPINQNSQTSKTFKLILQAWKQLHDVLGMKSIFNLYKKLSLEKHHKDENTTSMKRVDELDNLVQGDYSLYDKVDLEKTHDVSAEARPLSKLAEEYEIRGDVEQTIGACTPSFEGSSAASTKQSATSLALGKRSNIKDSPFMNYHLTFFSPPQKNEQSMAFESHFNFCEQETANKIKAGY</sequence>
<evidence type="ECO:0000313" key="2">
    <source>
        <dbReference type="Proteomes" id="UP000095229"/>
    </source>
</evidence>
<proteinExistence type="predicted"/>